<dbReference type="GO" id="GO:0008270">
    <property type="term" value="F:zinc ion binding"/>
    <property type="evidence" value="ECO:0007669"/>
    <property type="project" value="InterPro"/>
</dbReference>
<dbReference type="InterPro" id="IPR013022">
    <property type="entry name" value="Xyl_isomerase-like_TIM-brl"/>
</dbReference>
<keyword evidence="5" id="KW-0227">DNA damage</keyword>
<dbReference type="InterPro" id="IPR001719">
    <property type="entry name" value="AP_endonuc_2"/>
</dbReference>
<comment type="similarity">
    <text evidence="2">Belongs to the AP endonuclease 2 family.</text>
</comment>
<dbReference type="PANTHER" id="PTHR21445:SF0">
    <property type="entry name" value="APURINIC-APYRIMIDINIC ENDONUCLEASE"/>
    <property type="match status" value="1"/>
</dbReference>
<dbReference type="PANTHER" id="PTHR21445">
    <property type="entry name" value="ENDONUCLEASE IV ENDODEOXYRIBONUCLEASE IV"/>
    <property type="match status" value="1"/>
</dbReference>
<evidence type="ECO:0000313" key="12">
    <source>
        <dbReference type="EMBL" id="QWW25698.1"/>
    </source>
</evidence>
<dbReference type="GO" id="GO:0003677">
    <property type="term" value="F:DNA binding"/>
    <property type="evidence" value="ECO:0007669"/>
    <property type="project" value="InterPro"/>
</dbReference>
<gene>
    <name evidence="12" type="ORF">CA7LBN_004602</name>
</gene>
<reference evidence="12" key="1">
    <citation type="submission" date="2021-06" db="EMBL/GenBank/DDBJ databases">
        <title>Candida auris outbreak in lebanese hospital.</title>
        <authorList>
            <person name="Finianos M."/>
        </authorList>
    </citation>
    <scope>NUCLEOTIDE SEQUENCE</scope>
    <source>
        <strain evidence="12">CA7LBN</strain>
    </source>
</reference>
<dbReference type="AlphaFoldDB" id="A0A8F2W4P1"/>
<dbReference type="InterPro" id="IPR036237">
    <property type="entry name" value="Xyl_isomerase-like_sf"/>
</dbReference>
<dbReference type="Gene3D" id="3.20.20.150">
    <property type="entry name" value="Divalent-metal-dependent TIM barrel enzymes"/>
    <property type="match status" value="1"/>
</dbReference>
<dbReference type="SUPFAM" id="SSF51658">
    <property type="entry name" value="Xylose isomerase-like"/>
    <property type="match status" value="1"/>
</dbReference>
<dbReference type="GO" id="GO:0003906">
    <property type="term" value="F:DNA-(apurinic or apyrimidinic site) endonuclease activity"/>
    <property type="evidence" value="ECO:0007669"/>
    <property type="project" value="TreeGrafter"/>
</dbReference>
<dbReference type="PROSITE" id="PS00729">
    <property type="entry name" value="AP_NUCLEASE_F2_1"/>
    <property type="match status" value="1"/>
</dbReference>
<protein>
    <recommendedName>
        <fullName evidence="3">Apurinic-apyrimidinic endonuclease 1</fullName>
    </recommendedName>
</protein>
<dbReference type="FunFam" id="3.20.20.150:FF:000001">
    <property type="entry name" value="Probable endonuclease 4"/>
    <property type="match status" value="1"/>
</dbReference>
<dbReference type="Pfam" id="PF01261">
    <property type="entry name" value="AP_endonuc_2"/>
    <property type="match status" value="1"/>
</dbReference>
<sequence length="722" mass="80801">MSVKGILKQSAAVQGALKETLESYFTSNNFKFVKETHVAALKKAMETVYLRSKPLVCIDVEAYEKVPSKVTELGLAIYDPESQLLSIQPAIKTFHIIISENKHLLNSRFVPNKKFEFNGGISYELSMAQSRQFLTEIFDHYLVERKGSIVGHNVEGDVKWIRGLGVELDNKSVVDTEKLFHISRSRGASLRGILRVLGIPHANLHNAANDAYYTLLASFALCDPVQRQQLNLDCFMRDLTPVSKSRAKLEKRSEKFIHRVRVETSLPRFADFRDSVSVFNDEIQSRSEEYNGNDEAVPTAGESEKQPNDVTTKEGVATKESSETKAAADSVKKTVKRNVKKTVKEAVEPTFQYHRVEGKFKFGAHVSVAGGVSKAVTNAMNIGANSFALFLKNPNRWAAPEVKESEVADFKSLCEKYGYNPRTDVLPHGSYLINMANPDDEKSEKAYLSFVDDLKRCEKLNIGLYNFHPGSSLDGDHRDALKKLAKNINRAIAETSFVKIVIENMAGHGNLIGSDLQDIRDVIDMVEDKSRVGVCIDTCHSFAAGYDIRSEEKFKEFWDTYDKIIGFEFLSAIHLNDSKAPLGANRDLHQKLGYGFLGLEAFRVISNEPGIQGLPIILETPVEKDDSVYGEEIKILEWLEGKSATDEDFKQKSEELSKLGAKERAEQLKKFEVKTAKKKRAADKDISSLLSKKRAKKEDTDDSAVNGEVSEANTEDVKEEES</sequence>
<dbReference type="NCBIfam" id="TIGR00587">
    <property type="entry name" value="nfo"/>
    <property type="match status" value="1"/>
</dbReference>
<dbReference type="PROSITE" id="PS00731">
    <property type="entry name" value="AP_NUCLEASE_F2_3"/>
    <property type="match status" value="1"/>
</dbReference>
<dbReference type="PROSITE" id="PS51432">
    <property type="entry name" value="AP_NUCLEASE_F2_4"/>
    <property type="match status" value="1"/>
</dbReference>
<dbReference type="Gene3D" id="3.30.420.10">
    <property type="entry name" value="Ribonuclease H-like superfamily/Ribonuclease H"/>
    <property type="match status" value="1"/>
</dbReference>
<dbReference type="GO" id="GO:0005739">
    <property type="term" value="C:mitochondrion"/>
    <property type="evidence" value="ECO:0007669"/>
    <property type="project" value="TreeGrafter"/>
</dbReference>
<dbReference type="NCBIfam" id="NF002199">
    <property type="entry name" value="PRK01060.1-4"/>
    <property type="match status" value="1"/>
</dbReference>
<organism evidence="12">
    <name type="scientific">Candidozyma auris</name>
    <name type="common">Yeast</name>
    <name type="synonym">Candida auris</name>
    <dbReference type="NCBI Taxonomy" id="498019"/>
    <lineage>
        <taxon>Eukaryota</taxon>
        <taxon>Fungi</taxon>
        <taxon>Dikarya</taxon>
        <taxon>Ascomycota</taxon>
        <taxon>Saccharomycotina</taxon>
        <taxon>Pichiomycetes</taxon>
        <taxon>Metschnikowiaceae</taxon>
        <taxon>Candidozyma</taxon>
    </lineage>
</organism>
<feature type="compositionally biased region" description="Acidic residues" evidence="9">
    <location>
        <begin position="713"/>
        <end position="722"/>
    </location>
</feature>
<comment type="cofactor">
    <cofactor evidence="1">
        <name>Zn(2+)</name>
        <dbReference type="ChEBI" id="CHEBI:29105"/>
    </cofactor>
</comment>
<keyword evidence="6" id="KW-0378">Hydrolase</keyword>
<dbReference type="InterPro" id="IPR048519">
    <property type="entry name" value="Gfd2/YDR514C-like_C"/>
</dbReference>
<dbReference type="GO" id="GO:0008081">
    <property type="term" value="F:phosphoric diester hydrolase activity"/>
    <property type="evidence" value="ECO:0007669"/>
    <property type="project" value="TreeGrafter"/>
</dbReference>
<feature type="domain" description="Gfd2/YDR514C-like C-terminal" evidence="11">
    <location>
        <begin position="55"/>
        <end position="219"/>
    </location>
</feature>
<evidence type="ECO:0000256" key="5">
    <source>
        <dbReference type="ARBA" id="ARBA00022763"/>
    </source>
</evidence>
<evidence type="ECO:0000256" key="6">
    <source>
        <dbReference type="ARBA" id="ARBA00022801"/>
    </source>
</evidence>
<dbReference type="Proteomes" id="UP000825438">
    <property type="component" value="Chromosome VII"/>
</dbReference>
<dbReference type="SUPFAM" id="SSF53098">
    <property type="entry name" value="Ribonuclease H-like"/>
    <property type="match status" value="1"/>
</dbReference>
<dbReference type="EMBL" id="CP076755">
    <property type="protein sequence ID" value="QWW25698.1"/>
    <property type="molecule type" value="Genomic_DNA"/>
</dbReference>
<name>A0A8F2W4P1_CANAR</name>
<dbReference type="SMART" id="SM00518">
    <property type="entry name" value="AP2Ec"/>
    <property type="match status" value="1"/>
</dbReference>
<feature type="region of interest" description="Disordered" evidence="9">
    <location>
        <begin position="690"/>
        <end position="722"/>
    </location>
</feature>
<dbReference type="CDD" id="cd00019">
    <property type="entry name" value="AP2Ec"/>
    <property type="match status" value="1"/>
</dbReference>
<proteinExistence type="inferred from homology"/>
<evidence type="ECO:0000256" key="1">
    <source>
        <dbReference type="ARBA" id="ARBA00001947"/>
    </source>
</evidence>
<evidence type="ECO:0000259" key="10">
    <source>
        <dbReference type="Pfam" id="PF01261"/>
    </source>
</evidence>
<dbReference type="PROSITE" id="PS00730">
    <property type="entry name" value="AP_NUCLEASE_F2_2"/>
    <property type="match status" value="1"/>
</dbReference>
<evidence type="ECO:0000256" key="8">
    <source>
        <dbReference type="ARBA" id="ARBA00023204"/>
    </source>
</evidence>
<dbReference type="InterPro" id="IPR018246">
    <property type="entry name" value="AP_endonuc_F2_Zn_BS"/>
</dbReference>
<evidence type="ECO:0000256" key="2">
    <source>
        <dbReference type="ARBA" id="ARBA00005340"/>
    </source>
</evidence>
<keyword evidence="7" id="KW-0862">Zinc</keyword>
<dbReference type="Pfam" id="PF21762">
    <property type="entry name" value="DEDDh_C"/>
    <property type="match status" value="1"/>
</dbReference>
<evidence type="ECO:0000256" key="4">
    <source>
        <dbReference type="ARBA" id="ARBA00022723"/>
    </source>
</evidence>
<feature type="region of interest" description="Disordered" evidence="9">
    <location>
        <begin position="284"/>
        <end position="329"/>
    </location>
</feature>
<evidence type="ECO:0000256" key="9">
    <source>
        <dbReference type="SAM" id="MobiDB-lite"/>
    </source>
</evidence>
<dbReference type="GO" id="GO:0006284">
    <property type="term" value="P:base-excision repair"/>
    <property type="evidence" value="ECO:0007669"/>
    <property type="project" value="TreeGrafter"/>
</dbReference>
<feature type="domain" description="Xylose isomerase-like TIM barrel" evidence="10">
    <location>
        <begin position="379"/>
        <end position="636"/>
    </location>
</feature>
<evidence type="ECO:0000256" key="3">
    <source>
        <dbReference type="ARBA" id="ARBA00021759"/>
    </source>
</evidence>
<dbReference type="InterPro" id="IPR036397">
    <property type="entry name" value="RNaseH_sf"/>
</dbReference>
<accession>A0A8F2W4P1</accession>
<dbReference type="HAMAP" id="MF_00152">
    <property type="entry name" value="Nfo"/>
    <property type="match status" value="1"/>
</dbReference>
<evidence type="ECO:0000259" key="11">
    <source>
        <dbReference type="Pfam" id="PF21762"/>
    </source>
</evidence>
<dbReference type="InterPro" id="IPR012337">
    <property type="entry name" value="RNaseH-like_sf"/>
</dbReference>
<keyword evidence="8" id="KW-0234">DNA repair</keyword>
<keyword evidence="4" id="KW-0479">Metal-binding</keyword>
<dbReference type="GO" id="GO:0005634">
    <property type="term" value="C:nucleus"/>
    <property type="evidence" value="ECO:0007669"/>
    <property type="project" value="TreeGrafter"/>
</dbReference>
<evidence type="ECO:0000256" key="7">
    <source>
        <dbReference type="ARBA" id="ARBA00022833"/>
    </source>
</evidence>